<proteinExistence type="predicted"/>
<reference evidence="4" key="1">
    <citation type="submission" date="2016-06" db="UniProtKB">
        <authorList>
            <consortium name="WormBaseParasite"/>
        </authorList>
    </citation>
    <scope>IDENTIFICATION</scope>
</reference>
<feature type="region of interest" description="Disordered" evidence="1">
    <location>
        <begin position="1"/>
        <end position="25"/>
    </location>
</feature>
<feature type="compositionally biased region" description="Polar residues" evidence="1">
    <location>
        <begin position="1"/>
        <end position="12"/>
    </location>
</feature>
<dbReference type="Proteomes" id="UP000270296">
    <property type="component" value="Unassembled WGS sequence"/>
</dbReference>
<evidence type="ECO:0000313" key="4">
    <source>
        <dbReference type="WBParaSite" id="SBAD_0000717101-mRNA-1"/>
    </source>
</evidence>
<evidence type="ECO:0000313" key="3">
    <source>
        <dbReference type="Proteomes" id="UP000270296"/>
    </source>
</evidence>
<dbReference type="EMBL" id="UZAM01010146">
    <property type="protein sequence ID" value="VDP11102.1"/>
    <property type="molecule type" value="Genomic_DNA"/>
</dbReference>
<reference evidence="2 3" key="2">
    <citation type="submission" date="2018-11" db="EMBL/GenBank/DDBJ databases">
        <authorList>
            <consortium name="Pathogen Informatics"/>
        </authorList>
    </citation>
    <scope>NUCLEOTIDE SEQUENCE [LARGE SCALE GENOMIC DNA]</scope>
</reference>
<name>A0A183ITF9_9BILA</name>
<organism evidence="4">
    <name type="scientific">Soboliphyme baturini</name>
    <dbReference type="NCBI Taxonomy" id="241478"/>
    <lineage>
        <taxon>Eukaryota</taxon>
        <taxon>Metazoa</taxon>
        <taxon>Ecdysozoa</taxon>
        <taxon>Nematoda</taxon>
        <taxon>Enoplea</taxon>
        <taxon>Dorylaimia</taxon>
        <taxon>Dioctophymatida</taxon>
        <taxon>Dioctophymatoidea</taxon>
        <taxon>Soboliphymatidae</taxon>
        <taxon>Soboliphyme</taxon>
    </lineage>
</organism>
<dbReference type="AlphaFoldDB" id="A0A183ITF9"/>
<evidence type="ECO:0000256" key="1">
    <source>
        <dbReference type="SAM" id="MobiDB-lite"/>
    </source>
</evidence>
<dbReference type="WBParaSite" id="SBAD_0000717101-mRNA-1">
    <property type="protein sequence ID" value="SBAD_0000717101-mRNA-1"/>
    <property type="gene ID" value="SBAD_0000717101"/>
</dbReference>
<sequence length="127" mass="14122">MLESIRSISLGSSKKGPTIPYSSHGTWSPASVVRCKDDFLNEGVRLRVQKTDPCNKRQPLPQLVDWNRNRSESCSGTSIPRPSKVCPRIGNGSPVDELCAECGFCVTHDRVSVQKILYHRGCFKCTQ</sequence>
<accession>A0A183ITF9</accession>
<gene>
    <name evidence="2" type="ORF">SBAD_LOCUS6906</name>
</gene>
<evidence type="ECO:0000313" key="2">
    <source>
        <dbReference type="EMBL" id="VDP11102.1"/>
    </source>
</evidence>
<keyword evidence="3" id="KW-1185">Reference proteome</keyword>
<protein>
    <submittedName>
        <fullName evidence="4">LIM zinc-binding domain-containing protein</fullName>
    </submittedName>
</protein>